<evidence type="ECO:0000256" key="4">
    <source>
        <dbReference type="ARBA" id="ARBA00022862"/>
    </source>
</evidence>
<evidence type="ECO:0000256" key="8">
    <source>
        <dbReference type="ARBA" id="ARBA00032824"/>
    </source>
</evidence>
<evidence type="ECO:0000256" key="2">
    <source>
        <dbReference type="ARBA" id="ARBA00013017"/>
    </source>
</evidence>
<sequence length="190" mass="21345">MKHLLIGVLLLGAQVLYAQPSGLRVGEKAPDFSATDQHGQLVQLEKLVKKGPVVVFFYRGQWCPYCNKQIKQMQDSLQLLSAKGASVLAVSPEIQENIAKTVSKTKAEFPVLHDEGLRIMNAYKVTYAVDPATIDRYKKFNIDFNQVNGTNGAKLPVPAVYIIKNGVISYRYFNEDYTKRPSIRELVQQL</sequence>
<dbReference type="Gene3D" id="3.40.30.10">
    <property type="entry name" value="Glutaredoxin"/>
    <property type="match status" value="1"/>
</dbReference>
<evidence type="ECO:0000256" key="10">
    <source>
        <dbReference type="ARBA" id="ARBA00042639"/>
    </source>
</evidence>
<dbReference type="Pfam" id="PF00578">
    <property type="entry name" value="AhpC-TSA"/>
    <property type="match status" value="1"/>
</dbReference>
<dbReference type="Proteomes" id="UP001200145">
    <property type="component" value="Unassembled WGS sequence"/>
</dbReference>
<keyword evidence="7" id="KW-0676">Redox-active center</keyword>
<keyword evidence="4" id="KW-0049">Antioxidant</keyword>
<evidence type="ECO:0000313" key="13">
    <source>
        <dbReference type="EMBL" id="MCF1715100.1"/>
    </source>
</evidence>
<evidence type="ECO:0000256" key="5">
    <source>
        <dbReference type="ARBA" id="ARBA00023002"/>
    </source>
</evidence>
<accession>A0ABS9BHN0</accession>
<dbReference type="InterPro" id="IPR036249">
    <property type="entry name" value="Thioredoxin-like_sf"/>
</dbReference>
<dbReference type="PANTHER" id="PTHR42801">
    <property type="entry name" value="THIOREDOXIN-DEPENDENT PEROXIDE REDUCTASE"/>
    <property type="match status" value="1"/>
</dbReference>
<gene>
    <name evidence="13" type="ORF">L0U88_10735</name>
</gene>
<dbReference type="PROSITE" id="PS51352">
    <property type="entry name" value="THIOREDOXIN_2"/>
    <property type="match status" value="1"/>
</dbReference>
<name>A0ABS9BHN0_9BACT</name>
<keyword evidence="6" id="KW-1015">Disulfide bond</keyword>
<comment type="function">
    <text evidence="1">Thiol-specific peroxidase that catalyzes the reduction of hydrogen peroxide and organic hydroperoxides to water and alcohols, respectively. Plays a role in cell protection against oxidative stress by detoxifying peroxides and as sensor of hydrogen peroxide-mediated signaling events.</text>
</comment>
<evidence type="ECO:0000256" key="3">
    <source>
        <dbReference type="ARBA" id="ARBA00022559"/>
    </source>
</evidence>
<keyword evidence="5" id="KW-0560">Oxidoreductase</keyword>
<feature type="domain" description="Thioredoxin" evidence="12">
    <location>
        <begin position="23"/>
        <end position="190"/>
    </location>
</feature>
<organism evidence="13 14">
    <name type="scientific">Flavihumibacter fluminis</name>
    <dbReference type="NCBI Taxonomy" id="2909236"/>
    <lineage>
        <taxon>Bacteria</taxon>
        <taxon>Pseudomonadati</taxon>
        <taxon>Bacteroidota</taxon>
        <taxon>Chitinophagia</taxon>
        <taxon>Chitinophagales</taxon>
        <taxon>Chitinophagaceae</taxon>
        <taxon>Flavihumibacter</taxon>
    </lineage>
</organism>
<evidence type="ECO:0000256" key="6">
    <source>
        <dbReference type="ARBA" id="ARBA00023157"/>
    </source>
</evidence>
<keyword evidence="14" id="KW-1185">Reference proteome</keyword>
<keyword evidence="3" id="KW-0575">Peroxidase</keyword>
<comment type="caution">
    <text evidence="13">The sequence shown here is derived from an EMBL/GenBank/DDBJ whole genome shotgun (WGS) entry which is preliminary data.</text>
</comment>
<protein>
    <recommendedName>
        <fullName evidence="2">thioredoxin-dependent peroxiredoxin</fullName>
        <ecNumber evidence="2">1.11.1.24</ecNumber>
    </recommendedName>
    <alternativeName>
        <fullName evidence="8">Thioredoxin peroxidase</fullName>
    </alternativeName>
    <alternativeName>
        <fullName evidence="10">Thioredoxin-dependent peroxiredoxin Bcp</fullName>
    </alternativeName>
</protein>
<evidence type="ECO:0000256" key="1">
    <source>
        <dbReference type="ARBA" id="ARBA00003330"/>
    </source>
</evidence>
<dbReference type="InterPro" id="IPR000866">
    <property type="entry name" value="AhpC/TSA"/>
</dbReference>
<dbReference type="InterPro" id="IPR050924">
    <property type="entry name" value="Peroxiredoxin_BCP/PrxQ"/>
</dbReference>
<dbReference type="CDD" id="cd02970">
    <property type="entry name" value="PRX_like2"/>
    <property type="match status" value="1"/>
</dbReference>
<dbReference type="SUPFAM" id="SSF52833">
    <property type="entry name" value="Thioredoxin-like"/>
    <property type="match status" value="1"/>
</dbReference>
<dbReference type="RefSeq" id="WP_234866050.1">
    <property type="nucleotide sequence ID" value="NZ_JAKEVY010000002.1"/>
</dbReference>
<proteinExistence type="inferred from homology"/>
<comment type="catalytic activity">
    <reaction evidence="11">
        <text>a hydroperoxide + [thioredoxin]-dithiol = an alcohol + [thioredoxin]-disulfide + H2O</text>
        <dbReference type="Rhea" id="RHEA:62620"/>
        <dbReference type="Rhea" id="RHEA-COMP:10698"/>
        <dbReference type="Rhea" id="RHEA-COMP:10700"/>
        <dbReference type="ChEBI" id="CHEBI:15377"/>
        <dbReference type="ChEBI" id="CHEBI:29950"/>
        <dbReference type="ChEBI" id="CHEBI:30879"/>
        <dbReference type="ChEBI" id="CHEBI:35924"/>
        <dbReference type="ChEBI" id="CHEBI:50058"/>
        <dbReference type="EC" id="1.11.1.24"/>
    </reaction>
</comment>
<evidence type="ECO:0000256" key="11">
    <source>
        <dbReference type="ARBA" id="ARBA00049091"/>
    </source>
</evidence>
<evidence type="ECO:0000259" key="12">
    <source>
        <dbReference type="PROSITE" id="PS51352"/>
    </source>
</evidence>
<reference evidence="13 14" key="1">
    <citation type="submission" date="2022-01" db="EMBL/GenBank/DDBJ databases">
        <title>Flavihumibacter sp. nov., isolated from sediment of a river.</title>
        <authorList>
            <person name="Liu H."/>
        </authorList>
    </citation>
    <scope>NUCLEOTIDE SEQUENCE [LARGE SCALE GENOMIC DNA]</scope>
    <source>
        <strain evidence="13 14">RY-1</strain>
    </source>
</reference>
<comment type="similarity">
    <text evidence="9">Belongs to the peroxiredoxin family. BCP/PrxQ subfamily.</text>
</comment>
<dbReference type="InterPro" id="IPR013766">
    <property type="entry name" value="Thioredoxin_domain"/>
</dbReference>
<dbReference type="EC" id="1.11.1.24" evidence="2"/>
<evidence type="ECO:0000256" key="9">
    <source>
        <dbReference type="ARBA" id="ARBA00038489"/>
    </source>
</evidence>
<evidence type="ECO:0000313" key="14">
    <source>
        <dbReference type="Proteomes" id="UP001200145"/>
    </source>
</evidence>
<evidence type="ECO:0000256" key="7">
    <source>
        <dbReference type="ARBA" id="ARBA00023284"/>
    </source>
</evidence>
<dbReference type="EMBL" id="JAKEVY010000002">
    <property type="protein sequence ID" value="MCF1715100.1"/>
    <property type="molecule type" value="Genomic_DNA"/>
</dbReference>
<dbReference type="PANTHER" id="PTHR42801:SF7">
    <property type="entry name" value="SLL1159 PROTEIN"/>
    <property type="match status" value="1"/>
</dbReference>